<dbReference type="InterPro" id="IPR042100">
    <property type="entry name" value="Bug_dom1"/>
</dbReference>
<dbReference type="Gene3D" id="3.40.190.150">
    <property type="entry name" value="Bordetella uptake gene, domain 1"/>
    <property type="match status" value="1"/>
</dbReference>
<comment type="similarity">
    <text evidence="1">Belongs to the UPF0065 (bug) family.</text>
</comment>
<dbReference type="PANTHER" id="PTHR42928">
    <property type="entry name" value="TRICARBOXYLATE-BINDING PROTEIN"/>
    <property type="match status" value="1"/>
</dbReference>
<accession>A0A2M8J2E3</accession>
<dbReference type="Gene3D" id="3.40.190.10">
    <property type="entry name" value="Periplasmic binding protein-like II"/>
    <property type="match status" value="1"/>
</dbReference>
<dbReference type="EMBL" id="PGTB01000026">
    <property type="protein sequence ID" value="PJE36933.1"/>
    <property type="molecule type" value="Genomic_DNA"/>
</dbReference>
<dbReference type="CDD" id="cd07012">
    <property type="entry name" value="PBP2_Bug_TTT"/>
    <property type="match status" value="1"/>
</dbReference>
<dbReference type="Proteomes" id="UP000231553">
    <property type="component" value="Unassembled WGS sequence"/>
</dbReference>
<feature type="signal peptide" evidence="2">
    <location>
        <begin position="1"/>
        <end position="24"/>
    </location>
</feature>
<proteinExistence type="inferred from homology"/>
<dbReference type="SUPFAM" id="SSF53850">
    <property type="entry name" value="Periplasmic binding protein-like II"/>
    <property type="match status" value="1"/>
</dbReference>
<evidence type="ECO:0000313" key="4">
    <source>
        <dbReference type="Proteomes" id="UP000231553"/>
    </source>
</evidence>
<feature type="chain" id="PRO_5014850890" evidence="2">
    <location>
        <begin position="25"/>
        <end position="326"/>
    </location>
</feature>
<dbReference type="InterPro" id="IPR005064">
    <property type="entry name" value="BUG"/>
</dbReference>
<name>A0A2M8J2E3_9RHOB</name>
<evidence type="ECO:0000256" key="2">
    <source>
        <dbReference type="SAM" id="SignalP"/>
    </source>
</evidence>
<keyword evidence="4" id="KW-1185">Reference proteome</keyword>
<evidence type="ECO:0000256" key="1">
    <source>
        <dbReference type="ARBA" id="ARBA00006987"/>
    </source>
</evidence>
<sequence>MKRRSFVAALGVAMTLSVPFGATAQGYDAAEEVTVLMGFKAGGGSDALAQLVQPFLADELGVSFVNQYMPGATGAIAWTRLAKQVKPDGETISITNTPMLMTNYIMNESITYNISELTPIANIVTDPGIAVVAADSPYQSFADLLEAAKADPGAITVGNSGIGGDDFFTTVAFERAADIKFQKVPFQGDGPSWTAAMGGQIDASFNNVGITYPQIKAGNLRALVVFANERLPELPDVPTAKELGFDVVAGSSRGYSAPAGFPDEARAQLVDGLRRVTENPDFKAAAAAHAMNIDFIGGNDYTAFLQEQEKTFTDIWNEVKDEVQSN</sequence>
<comment type="caution">
    <text evidence="3">The sequence shown here is derived from an EMBL/GenBank/DDBJ whole genome shotgun (WGS) entry which is preliminary data.</text>
</comment>
<dbReference type="PIRSF" id="PIRSF017082">
    <property type="entry name" value="YflP"/>
    <property type="match status" value="1"/>
</dbReference>
<keyword evidence="2" id="KW-0732">Signal</keyword>
<dbReference type="OrthoDB" id="8970543at2"/>
<protein>
    <submittedName>
        <fullName evidence="3">C4-dicarboxylate ABC transporter substrate-binding protein</fullName>
    </submittedName>
</protein>
<dbReference type="PANTHER" id="PTHR42928:SF5">
    <property type="entry name" value="BLR1237 PROTEIN"/>
    <property type="match status" value="1"/>
</dbReference>
<evidence type="ECO:0000313" key="3">
    <source>
        <dbReference type="EMBL" id="PJE36933.1"/>
    </source>
</evidence>
<dbReference type="AlphaFoldDB" id="A0A2M8J2E3"/>
<organism evidence="3 4">
    <name type="scientific">Pseudooceanicola lipolyticus</name>
    <dbReference type="NCBI Taxonomy" id="2029104"/>
    <lineage>
        <taxon>Bacteria</taxon>
        <taxon>Pseudomonadati</taxon>
        <taxon>Pseudomonadota</taxon>
        <taxon>Alphaproteobacteria</taxon>
        <taxon>Rhodobacterales</taxon>
        <taxon>Paracoccaceae</taxon>
        <taxon>Pseudooceanicola</taxon>
    </lineage>
</organism>
<reference evidence="3 4" key="1">
    <citation type="journal article" date="2018" name="Int. J. Syst. Evol. Microbiol.">
        <title>Pseudooceanicola lipolyticus sp. nov., a marine alphaproteobacterium, reclassification of Oceanicola flagellatus as Pseudooceanicola flagellatus comb. nov. and emended description of the genus Pseudooceanicola.</title>
        <authorList>
            <person name="Huang M.-M."/>
            <person name="Guo L.-L."/>
            <person name="Wu Y.-H."/>
            <person name="Lai Q.-L."/>
            <person name="Shao Z.-Z."/>
            <person name="Wang C.-S."/>
            <person name="Wu M."/>
            <person name="Xu X.-W."/>
        </authorList>
    </citation>
    <scope>NUCLEOTIDE SEQUENCE [LARGE SCALE GENOMIC DNA]</scope>
    <source>
        <strain evidence="3 4">157</strain>
    </source>
</reference>
<gene>
    <name evidence="3" type="ORF">CVM52_09455</name>
</gene>
<dbReference type="Pfam" id="PF03401">
    <property type="entry name" value="TctC"/>
    <property type="match status" value="1"/>
</dbReference>